<reference evidence="1 2" key="1">
    <citation type="journal article" date="2016" name="Int. J. Syst. Evol. Microbiol.">
        <title>Resolving the Complexity of Human Skin Metagenomes Using Single-Molecule Sequencing.</title>
        <authorList>
            <consortium name="NISC Comparative Sequencing Program"/>
            <person name="Tsai Y.C."/>
            <person name="Conlan S."/>
            <person name="Deming C."/>
            <person name="Segre J.A."/>
            <person name="Kong H.H."/>
            <person name="Korlach J."/>
            <person name="Oh J."/>
        </authorList>
    </citation>
    <scope>NUCLEOTIDE SEQUENCE [LARGE SCALE GENOMIC DNA]</scope>
    <source>
        <strain evidence="1 2">1B08</strain>
    </source>
</reference>
<evidence type="ECO:0000313" key="2">
    <source>
        <dbReference type="Proteomes" id="UP000070339"/>
    </source>
</evidence>
<dbReference type="RefSeq" id="WP_160330562.1">
    <property type="nucleotide sequence ID" value="NZ_LTEB01000032.1"/>
</dbReference>
<sequence length="48" mass="5292">MQSLLIYRRERDLSPAANQLVDLILSVGGESEETLLHKSVHSAEADKA</sequence>
<organism evidence="1 2">
    <name type="scientific">Corynebacterium simulans</name>
    <dbReference type="NCBI Taxonomy" id="146827"/>
    <lineage>
        <taxon>Bacteria</taxon>
        <taxon>Bacillati</taxon>
        <taxon>Actinomycetota</taxon>
        <taxon>Actinomycetes</taxon>
        <taxon>Mycobacteriales</taxon>
        <taxon>Corynebacteriaceae</taxon>
        <taxon>Corynebacterium</taxon>
    </lineage>
</organism>
<comment type="caution">
    <text evidence="1">The sequence shown here is derived from an EMBL/GenBank/DDBJ whole genome shotgun (WGS) entry which is preliminary data.</text>
</comment>
<gene>
    <name evidence="1" type="ORF">WM41_1864</name>
</gene>
<protein>
    <submittedName>
        <fullName evidence="1">LysR family transcriptional regulator domain protein</fullName>
    </submittedName>
</protein>
<proteinExistence type="predicted"/>
<evidence type="ECO:0000313" key="1">
    <source>
        <dbReference type="EMBL" id="KXU17592.1"/>
    </source>
</evidence>
<name>A0ABR5V818_9CORY</name>
<keyword evidence="2" id="KW-1185">Reference proteome</keyword>
<accession>A0ABR5V818</accession>
<dbReference type="EMBL" id="LTEB01000032">
    <property type="protein sequence ID" value="KXU17592.1"/>
    <property type="molecule type" value="Genomic_DNA"/>
</dbReference>
<dbReference type="Proteomes" id="UP000070339">
    <property type="component" value="Unassembled WGS sequence"/>
</dbReference>